<evidence type="ECO:0000313" key="1">
    <source>
        <dbReference type="EMBL" id="JAD99329.1"/>
    </source>
</evidence>
<sequence>MDDKKIVRPLHSISGSLYT</sequence>
<accession>A0A0A9EEX5</accession>
<protein>
    <submittedName>
        <fullName evidence="1">Uncharacterized protein</fullName>
    </submittedName>
</protein>
<dbReference type="EMBL" id="GBRH01198566">
    <property type="protein sequence ID" value="JAD99329.1"/>
    <property type="molecule type" value="Transcribed_RNA"/>
</dbReference>
<reference evidence="1" key="1">
    <citation type="submission" date="2014-09" db="EMBL/GenBank/DDBJ databases">
        <authorList>
            <person name="Magalhaes I.L.F."/>
            <person name="Oliveira U."/>
            <person name="Santos F.R."/>
            <person name="Vidigal T.H.D.A."/>
            <person name="Brescovit A.D."/>
            <person name="Santos A.J."/>
        </authorList>
    </citation>
    <scope>NUCLEOTIDE SEQUENCE</scope>
    <source>
        <tissue evidence="1">Shoot tissue taken approximately 20 cm above the soil surface</tissue>
    </source>
</reference>
<proteinExistence type="predicted"/>
<name>A0A0A9EEX5_ARUDO</name>
<dbReference type="AlphaFoldDB" id="A0A0A9EEX5"/>
<reference evidence="1" key="2">
    <citation type="journal article" date="2015" name="Data Brief">
        <title>Shoot transcriptome of the giant reed, Arundo donax.</title>
        <authorList>
            <person name="Barrero R.A."/>
            <person name="Guerrero F.D."/>
            <person name="Moolhuijzen P."/>
            <person name="Goolsby J.A."/>
            <person name="Tidwell J."/>
            <person name="Bellgard S.E."/>
            <person name="Bellgard M.I."/>
        </authorList>
    </citation>
    <scope>NUCLEOTIDE SEQUENCE</scope>
    <source>
        <tissue evidence="1">Shoot tissue taken approximately 20 cm above the soil surface</tissue>
    </source>
</reference>
<organism evidence="1">
    <name type="scientific">Arundo donax</name>
    <name type="common">Giant reed</name>
    <name type="synonym">Donax arundinaceus</name>
    <dbReference type="NCBI Taxonomy" id="35708"/>
    <lineage>
        <taxon>Eukaryota</taxon>
        <taxon>Viridiplantae</taxon>
        <taxon>Streptophyta</taxon>
        <taxon>Embryophyta</taxon>
        <taxon>Tracheophyta</taxon>
        <taxon>Spermatophyta</taxon>
        <taxon>Magnoliopsida</taxon>
        <taxon>Liliopsida</taxon>
        <taxon>Poales</taxon>
        <taxon>Poaceae</taxon>
        <taxon>PACMAD clade</taxon>
        <taxon>Arundinoideae</taxon>
        <taxon>Arundineae</taxon>
        <taxon>Arundo</taxon>
    </lineage>
</organism>